<evidence type="ECO:0008006" key="4">
    <source>
        <dbReference type="Google" id="ProtNLM"/>
    </source>
</evidence>
<dbReference type="InterPro" id="IPR038602">
    <property type="entry name" value="Mite_allergen_7_sf"/>
</dbReference>
<gene>
    <name evidence="2" type="ORF">NTJ_05386</name>
</gene>
<dbReference type="Proteomes" id="UP001307889">
    <property type="component" value="Chromosome 3"/>
</dbReference>
<organism evidence="2 3">
    <name type="scientific">Nesidiocoris tenuis</name>
    <dbReference type="NCBI Taxonomy" id="355587"/>
    <lineage>
        <taxon>Eukaryota</taxon>
        <taxon>Metazoa</taxon>
        <taxon>Ecdysozoa</taxon>
        <taxon>Arthropoda</taxon>
        <taxon>Hexapoda</taxon>
        <taxon>Insecta</taxon>
        <taxon>Pterygota</taxon>
        <taxon>Neoptera</taxon>
        <taxon>Paraneoptera</taxon>
        <taxon>Hemiptera</taxon>
        <taxon>Heteroptera</taxon>
        <taxon>Panheteroptera</taxon>
        <taxon>Cimicomorpha</taxon>
        <taxon>Miridae</taxon>
        <taxon>Dicyphina</taxon>
        <taxon>Nesidiocoris</taxon>
    </lineage>
</organism>
<evidence type="ECO:0000256" key="1">
    <source>
        <dbReference type="SAM" id="SignalP"/>
    </source>
</evidence>
<feature type="signal peptide" evidence="1">
    <location>
        <begin position="1"/>
        <end position="21"/>
    </location>
</feature>
<feature type="chain" id="PRO_5046773653" description="Lipid-binding serum glycoprotein N-terminal domain-containing protein" evidence="1">
    <location>
        <begin position="22"/>
        <end position="245"/>
    </location>
</feature>
<dbReference type="Gene3D" id="3.15.10.50">
    <property type="match status" value="1"/>
</dbReference>
<keyword evidence="3" id="KW-1185">Reference proteome</keyword>
<evidence type="ECO:0000313" key="2">
    <source>
        <dbReference type="EMBL" id="BES92575.1"/>
    </source>
</evidence>
<accession>A0ABN7AJZ0</accession>
<name>A0ABN7AJZ0_9HEMI</name>
<protein>
    <recommendedName>
        <fullName evidence="4">Lipid-binding serum glycoprotein N-terminal domain-containing protein</fullName>
    </recommendedName>
</protein>
<reference evidence="2 3" key="1">
    <citation type="submission" date="2023-09" db="EMBL/GenBank/DDBJ databases">
        <title>Nesidiocoris tenuis whole genome shotgun sequence.</title>
        <authorList>
            <person name="Shibata T."/>
            <person name="Shimoda M."/>
            <person name="Kobayashi T."/>
            <person name="Uehara T."/>
        </authorList>
    </citation>
    <scope>NUCLEOTIDE SEQUENCE [LARGE SCALE GENOMIC DNA]</scope>
    <source>
        <strain evidence="2 3">Japan</strain>
    </source>
</reference>
<dbReference type="EMBL" id="AP028911">
    <property type="protein sequence ID" value="BES92575.1"/>
    <property type="molecule type" value="Genomic_DNA"/>
</dbReference>
<proteinExistence type="predicted"/>
<sequence>MPNKYLSVLVLGVLCVAPVTPGWFPWWPGKDTTGQDLNWVLDQILVSLSGDLIAQHGDEYQLESTKVGYSGEVPFLWTTIKASAASNDNGILKNLSSVVRISDATIKQEALSNEVTAISLQAELKLKDLEMVYQQVNASASFLSYSGPVTVSCPDNAFTVAIDIQKGDSCSTKVDSATMKKLSGCTVKLESAGVLNFFRKWALTYALREVTDTAVSYLNAQLPQILAPIVEKHDICGYLNPLKKA</sequence>
<evidence type="ECO:0000313" key="3">
    <source>
        <dbReference type="Proteomes" id="UP001307889"/>
    </source>
</evidence>
<keyword evidence="1" id="KW-0732">Signal</keyword>